<dbReference type="InterPro" id="IPR023346">
    <property type="entry name" value="Lysozyme-like_dom_sf"/>
</dbReference>
<dbReference type="Gene3D" id="1.10.530.10">
    <property type="match status" value="1"/>
</dbReference>
<reference evidence="2" key="1">
    <citation type="journal article" date="2015" name="Nature">
        <title>Complex archaea that bridge the gap between prokaryotes and eukaryotes.</title>
        <authorList>
            <person name="Spang A."/>
            <person name="Saw J.H."/>
            <person name="Jorgensen S.L."/>
            <person name="Zaremba-Niedzwiedzka K."/>
            <person name="Martijn J."/>
            <person name="Lind A.E."/>
            <person name="van Eijk R."/>
            <person name="Schleper C."/>
            <person name="Guy L."/>
            <person name="Ettema T.J."/>
        </authorList>
    </citation>
    <scope>NUCLEOTIDE SEQUENCE</scope>
</reference>
<accession>A0A0F9EER7</accession>
<organism evidence="2">
    <name type="scientific">marine sediment metagenome</name>
    <dbReference type="NCBI Taxonomy" id="412755"/>
    <lineage>
        <taxon>unclassified sequences</taxon>
        <taxon>metagenomes</taxon>
        <taxon>ecological metagenomes</taxon>
    </lineage>
</organism>
<evidence type="ECO:0000259" key="1">
    <source>
        <dbReference type="Pfam" id="PF01464"/>
    </source>
</evidence>
<evidence type="ECO:0000313" key="2">
    <source>
        <dbReference type="EMBL" id="KKL28336.1"/>
    </source>
</evidence>
<gene>
    <name evidence="2" type="ORF">LCGC14_2376170</name>
</gene>
<sequence length="189" mass="21296">MASVVGWLPTVHRWHAEYPDLDPAWILAIIAQESMGFPDVVGSDRVGSVGLMQIAPFSWRPSVSQLKNPSINIQWGMGILDTVQGQTEGDIRRSLALYNCGETGLNAGLCGRHGGWAYSDRLLDYWVPVFRAELTVRAGEHDLIGTWLAELGYRYGMGRWEVMSETEVMPEEKEEVCLPARRFRSRICR</sequence>
<dbReference type="InterPro" id="IPR008258">
    <property type="entry name" value="Transglycosylase_SLT_dom_1"/>
</dbReference>
<dbReference type="AlphaFoldDB" id="A0A0F9EER7"/>
<dbReference type="SUPFAM" id="SSF53955">
    <property type="entry name" value="Lysozyme-like"/>
    <property type="match status" value="1"/>
</dbReference>
<comment type="caution">
    <text evidence="2">The sequence shown here is derived from an EMBL/GenBank/DDBJ whole genome shotgun (WGS) entry which is preliminary data.</text>
</comment>
<name>A0A0F9EER7_9ZZZZ</name>
<proteinExistence type="predicted"/>
<dbReference type="EMBL" id="LAZR01035132">
    <property type="protein sequence ID" value="KKL28336.1"/>
    <property type="molecule type" value="Genomic_DNA"/>
</dbReference>
<dbReference type="Pfam" id="PF01464">
    <property type="entry name" value="SLT"/>
    <property type="match status" value="1"/>
</dbReference>
<feature type="domain" description="Transglycosylase SLT" evidence="1">
    <location>
        <begin position="19"/>
        <end position="103"/>
    </location>
</feature>
<protein>
    <recommendedName>
        <fullName evidence="1">Transglycosylase SLT domain-containing protein</fullName>
    </recommendedName>
</protein>